<dbReference type="PANTHER" id="PTHR43157:SF31">
    <property type="entry name" value="PHOSPHATIDYLINOSITOL-GLYCAN BIOSYNTHESIS CLASS F PROTEIN"/>
    <property type="match status" value="1"/>
</dbReference>
<comment type="similarity">
    <text evidence="2">Belongs to the short-chain dehydrogenases/reductases (SDR) family.</text>
</comment>
<dbReference type="SUPFAM" id="SSF51735">
    <property type="entry name" value="NAD(P)-binding Rossmann-fold domains"/>
    <property type="match status" value="1"/>
</dbReference>
<dbReference type="Proteomes" id="UP000030669">
    <property type="component" value="Unassembled WGS sequence"/>
</dbReference>
<dbReference type="EMBL" id="KB469303">
    <property type="protein sequence ID" value="EPQ54653.1"/>
    <property type="molecule type" value="Genomic_DNA"/>
</dbReference>
<dbReference type="Pfam" id="PF00106">
    <property type="entry name" value="adh_short"/>
    <property type="match status" value="1"/>
</dbReference>
<evidence type="ECO:0000313" key="3">
    <source>
        <dbReference type="EMBL" id="EPQ54653.1"/>
    </source>
</evidence>
<dbReference type="InterPro" id="IPR002347">
    <property type="entry name" value="SDR_fam"/>
</dbReference>
<evidence type="ECO:0000256" key="2">
    <source>
        <dbReference type="RuleBase" id="RU000363"/>
    </source>
</evidence>
<accession>S7Q567</accession>
<organism evidence="3 4">
    <name type="scientific">Gloeophyllum trabeum (strain ATCC 11539 / FP-39264 / Madison 617)</name>
    <name type="common">Brown rot fungus</name>
    <dbReference type="NCBI Taxonomy" id="670483"/>
    <lineage>
        <taxon>Eukaryota</taxon>
        <taxon>Fungi</taxon>
        <taxon>Dikarya</taxon>
        <taxon>Basidiomycota</taxon>
        <taxon>Agaricomycotina</taxon>
        <taxon>Agaricomycetes</taxon>
        <taxon>Gloeophyllales</taxon>
        <taxon>Gloeophyllaceae</taxon>
        <taxon>Gloeophyllum</taxon>
    </lineage>
</organism>
<keyword evidence="1" id="KW-0560">Oxidoreductase</keyword>
<dbReference type="RefSeq" id="XP_007866922.1">
    <property type="nucleotide sequence ID" value="XM_007868731.1"/>
</dbReference>
<dbReference type="PRINTS" id="PR00081">
    <property type="entry name" value="GDHRDH"/>
</dbReference>
<proteinExistence type="inferred from homology"/>
<dbReference type="OrthoDB" id="191139at2759"/>
<dbReference type="Gene3D" id="3.40.50.720">
    <property type="entry name" value="NAD(P)-binding Rossmann-like Domain"/>
    <property type="match status" value="1"/>
</dbReference>
<sequence length="302" mass="33381">MIDNVFPPKAKWGVDDIPDLTGKVMIVTGSNTGIGKETVKALLNHNAKVYMACRSKTKAEAAIAQLKEETGKAAIYIHLDLMDLRSIKVTAEELESRLDVLFNNAGIMFPPIDDLTKDGYDAQFGTNVIGHFFLTKLLLPVLLATAQTSPEHTARVINTSSFGHTGVSKLDFDTMRDGPARRKLGRYQLYSQSKFGNIVFSNELARRYGKDGIVSVSLHPGMLKTDLANNASFFKAMVGWTLYPAPMGALTQLYAGTTPDAAALNGKYLKPWARIGKARKETDDPETARRLWEWLEEQVKDV</sequence>
<dbReference type="OMA" id="NEVIFMM"/>
<reference evidence="3 4" key="1">
    <citation type="journal article" date="2012" name="Science">
        <title>The Paleozoic origin of enzymatic lignin decomposition reconstructed from 31 fungal genomes.</title>
        <authorList>
            <person name="Floudas D."/>
            <person name="Binder M."/>
            <person name="Riley R."/>
            <person name="Barry K."/>
            <person name="Blanchette R.A."/>
            <person name="Henrissat B."/>
            <person name="Martinez A.T."/>
            <person name="Otillar R."/>
            <person name="Spatafora J.W."/>
            <person name="Yadav J.S."/>
            <person name="Aerts A."/>
            <person name="Benoit I."/>
            <person name="Boyd A."/>
            <person name="Carlson A."/>
            <person name="Copeland A."/>
            <person name="Coutinho P.M."/>
            <person name="de Vries R.P."/>
            <person name="Ferreira P."/>
            <person name="Findley K."/>
            <person name="Foster B."/>
            <person name="Gaskell J."/>
            <person name="Glotzer D."/>
            <person name="Gorecki P."/>
            <person name="Heitman J."/>
            <person name="Hesse C."/>
            <person name="Hori C."/>
            <person name="Igarashi K."/>
            <person name="Jurgens J.A."/>
            <person name="Kallen N."/>
            <person name="Kersten P."/>
            <person name="Kohler A."/>
            <person name="Kuees U."/>
            <person name="Kumar T.K.A."/>
            <person name="Kuo A."/>
            <person name="LaButti K."/>
            <person name="Larrondo L.F."/>
            <person name="Lindquist E."/>
            <person name="Ling A."/>
            <person name="Lombard V."/>
            <person name="Lucas S."/>
            <person name="Lundell T."/>
            <person name="Martin R."/>
            <person name="McLaughlin D.J."/>
            <person name="Morgenstern I."/>
            <person name="Morin E."/>
            <person name="Murat C."/>
            <person name="Nagy L.G."/>
            <person name="Nolan M."/>
            <person name="Ohm R.A."/>
            <person name="Patyshakuliyeva A."/>
            <person name="Rokas A."/>
            <person name="Ruiz-Duenas F.J."/>
            <person name="Sabat G."/>
            <person name="Salamov A."/>
            <person name="Samejima M."/>
            <person name="Schmutz J."/>
            <person name="Slot J.C."/>
            <person name="St John F."/>
            <person name="Stenlid J."/>
            <person name="Sun H."/>
            <person name="Sun S."/>
            <person name="Syed K."/>
            <person name="Tsang A."/>
            <person name="Wiebenga A."/>
            <person name="Young D."/>
            <person name="Pisabarro A."/>
            <person name="Eastwood D.C."/>
            <person name="Martin F."/>
            <person name="Cullen D."/>
            <person name="Grigoriev I.V."/>
            <person name="Hibbett D.S."/>
        </authorList>
    </citation>
    <scope>NUCLEOTIDE SEQUENCE [LARGE SCALE GENOMIC DNA]</scope>
    <source>
        <strain evidence="3 4">ATCC 11539</strain>
    </source>
</reference>
<dbReference type="HOGENOM" id="CLU_010194_44_6_1"/>
<evidence type="ECO:0000313" key="4">
    <source>
        <dbReference type="Proteomes" id="UP000030669"/>
    </source>
</evidence>
<dbReference type="GO" id="GO:0016491">
    <property type="term" value="F:oxidoreductase activity"/>
    <property type="evidence" value="ECO:0007669"/>
    <property type="project" value="UniProtKB-KW"/>
</dbReference>
<dbReference type="GeneID" id="19302036"/>
<protein>
    <submittedName>
        <fullName evidence="3">NAD P-binding protein</fullName>
    </submittedName>
</protein>
<dbReference type="KEGG" id="gtr:GLOTRDRAFT_130003"/>
<dbReference type="eggNOG" id="KOG1208">
    <property type="taxonomic scope" value="Eukaryota"/>
</dbReference>
<dbReference type="AlphaFoldDB" id="S7Q567"/>
<gene>
    <name evidence="3" type="ORF">GLOTRDRAFT_130003</name>
</gene>
<evidence type="ECO:0000256" key="1">
    <source>
        <dbReference type="ARBA" id="ARBA00023002"/>
    </source>
</evidence>
<keyword evidence="4" id="KW-1185">Reference proteome</keyword>
<dbReference type="PANTHER" id="PTHR43157">
    <property type="entry name" value="PHOSPHATIDYLINOSITOL-GLYCAN BIOSYNTHESIS CLASS F PROTEIN-RELATED"/>
    <property type="match status" value="1"/>
</dbReference>
<dbReference type="PRINTS" id="PR00080">
    <property type="entry name" value="SDRFAMILY"/>
</dbReference>
<name>S7Q567_GLOTA</name>
<dbReference type="InterPro" id="IPR036291">
    <property type="entry name" value="NAD(P)-bd_dom_sf"/>
</dbReference>